<comment type="caution">
    <text evidence="2">The sequence shown here is derived from an EMBL/GenBank/DDBJ whole genome shotgun (WGS) entry which is preliminary data.</text>
</comment>
<dbReference type="Gene3D" id="3.30.450.40">
    <property type="match status" value="1"/>
</dbReference>
<organism evidence="2 3">
    <name type="scientific">Paenibacillus filicis</name>
    <dbReference type="NCBI Taxonomy" id="669464"/>
    <lineage>
        <taxon>Bacteria</taxon>
        <taxon>Bacillati</taxon>
        <taxon>Bacillota</taxon>
        <taxon>Bacilli</taxon>
        <taxon>Bacillales</taxon>
        <taxon>Paenibacillaceae</taxon>
        <taxon>Paenibacillus</taxon>
    </lineage>
</organism>
<evidence type="ECO:0000259" key="1">
    <source>
        <dbReference type="Pfam" id="PF01590"/>
    </source>
</evidence>
<accession>A0ABU9DM83</accession>
<dbReference type="InterPro" id="IPR029016">
    <property type="entry name" value="GAF-like_dom_sf"/>
</dbReference>
<name>A0ABU9DM83_9BACL</name>
<evidence type="ECO:0000313" key="3">
    <source>
        <dbReference type="Proteomes" id="UP001469365"/>
    </source>
</evidence>
<proteinExistence type="predicted"/>
<feature type="domain" description="GAF" evidence="1">
    <location>
        <begin position="44"/>
        <end position="176"/>
    </location>
</feature>
<gene>
    <name evidence="2" type="ORF">WMW72_14840</name>
</gene>
<keyword evidence="3" id="KW-1185">Reference proteome</keyword>
<dbReference type="EMBL" id="JBBPCC010000008">
    <property type="protein sequence ID" value="MEK8129180.1"/>
    <property type="molecule type" value="Genomic_DNA"/>
</dbReference>
<protein>
    <submittedName>
        <fullName evidence="2">GAF domain-containing protein</fullName>
    </submittedName>
</protein>
<dbReference type="Pfam" id="PF01590">
    <property type="entry name" value="GAF"/>
    <property type="match status" value="1"/>
</dbReference>
<reference evidence="2 3" key="1">
    <citation type="submission" date="2024-04" db="EMBL/GenBank/DDBJ databases">
        <title>draft genome sequnece of Paenibacillus filicis.</title>
        <authorList>
            <person name="Kim D.-U."/>
        </authorList>
    </citation>
    <scope>NUCLEOTIDE SEQUENCE [LARGE SCALE GENOMIC DNA]</scope>
    <source>
        <strain evidence="2 3">KACC14197</strain>
    </source>
</reference>
<sequence length="178" mass="19248">MKGEDRTGQEPEEAERYRLEAGIAAPQEMLLTPPAGIALPPGVQEELQRLQELTFSDMAALAWISDGSGEQGTGPYVWASLLGSRSERVQRMSFRRGSPGLAGTALRLGRYVTAEPQGIRDFARECPVMLAEKLQTALALPVNGKETAAGVLLLGSRSGRLYGPEEIRHAQSGAQRIF</sequence>
<dbReference type="InterPro" id="IPR003018">
    <property type="entry name" value="GAF"/>
</dbReference>
<dbReference type="Proteomes" id="UP001469365">
    <property type="component" value="Unassembled WGS sequence"/>
</dbReference>
<evidence type="ECO:0000313" key="2">
    <source>
        <dbReference type="EMBL" id="MEK8129180.1"/>
    </source>
</evidence>
<dbReference type="RefSeq" id="WP_341416272.1">
    <property type="nucleotide sequence ID" value="NZ_JBBPCC010000008.1"/>
</dbReference>
<dbReference type="SUPFAM" id="SSF55781">
    <property type="entry name" value="GAF domain-like"/>
    <property type="match status" value="1"/>
</dbReference>